<dbReference type="Proteomes" id="UP000001075">
    <property type="component" value="Unassembled WGS sequence"/>
</dbReference>
<evidence type="ECO:0000313" key="2">
    <source>
        <dbReference type="Proteomes" id="UP000001075"/>
    </source>
</evidence>
<protein>
    <submittedName>
        <fullName evidence="1">Uncharacterized protein</fullName>
    </submittedName>
</protein>
<gene>
    <name evidence="1" type="ORF">I79_016996</name>
</gene>
<dbReference type="AlphaFoldDB" id="G3I0V5"/>
<name>G3I0V5_CRIGR</name>
<reference evidence="2" key="1">
    <citation type="journal article" date="2011" name="Nat. Biotechnol.">
        <title>The genomic sequence of the Chinese hamster ovary (CHO)-K1 cell line.</title>
        <authorList>
            <person name="Xu X."/>
            <person name="Nagarajan H."/>
            <person name="Lewis N.E."/>
            <person name="Pan S."/>
            <person name="Cai Z."/>
            <person name="Liu X."/>
            <person name="Chen W."/>
            <person name="Xie M."/>
            <person name="Wang W."/>
            <person name="Hammond S."/>
            <person name="Andersen M.R."/>
            <person name="Neff N."/>
            <person name="Passarelli B."/>
            <person name="Koh W."/>
            <person name="Fan H.C."/>
            <person name="Wang J."/>
            <person name="Gui Y."/>
            <person name="Lee K.H."/>
            <person name="Betenbaugh M.J."/>
            <person name="Quake S.R."/>
            <person name="Famili I."/>
            <person name="Palsson B.O."/>
            <person name="Wang J."/>
        </authorList>
    </citation>
    <scope>NUCLEOTIDE SEQUENCE [LARGE SCALE GENOMIC DNA]</scope>
    <source>
        <strain evidence="2">CHO K1 cell line</strain>
    </source>
</reference>
<organism evidence="1 2">
    <name type="scientific">Cricetulus griseus</name>
    <name type="common">Chinese hamster</name>
    <name type="synonym">Cricetulus barabensis griseus</name>
    <dbReference type="NCBI Taxonomy" id="10029"/>
    <lineage>
        <taxon>Eukaryota</taxon>
        <taxon>Metazoa</taxon>
        <taxon>Chordata</taxon>
        <taxon>Craniata</taxon>
        <taxon>Vertebrata</taxon>
        <taxon>Euteleostomi</taxon>
        <taxon>Mammalia</taxon>
        <taxon>Eutheria</taxon>
        <taxon>Euarchontoglires</taxon>
        <taxon>Glires</taxon>
        <taxon>Rodentia</taxon>
        <taxon>Myomorpha</taxon>
        <taxon>Muroidea</taxon>
        <taxon>Cricetidae</taxon>
        <taxon>Cricetinae</taxon>
        <taxon>Cricetulus</taxon>
    </lineage>
</organism>
<proteinExistence type="predicted"/>
<sequence>MGAGQWWCTPLMPAGRRISELEQPGLQSEFQDSQGYTEKPCLNTIKDFSNNL</sequence>
<evidence type="ECO:0000313" key="1">
    <source>
        <dbReference type="EMBL" id="EGW13627.1"/>
    </source>
</evidence>
<accession>G3I0V5</accession>
<dbReference type="EMBL" id="JH001034">
    <property type="protein sequence ID" value="EGW13627.1"/>
    <property type="molecule type" value="Genomic_DNA"/>
</dbReference>
<dbReference type="InParanoid" id="G3I0V5"/>